<dbReference type="HOGENOM" id="CLU_1065096_0_0_5"/>
<evidence type="ECO:0000259" key="4">
    <source>
        <dbReference type="Pfam" id="PF03150"/>
    </source>
</evidence>
<keyword evidence="2" id="KW-0732">Signal</keyword>
<geneLocation type="plasmid" evidence="5">
    <name>pRSPA02</name>
</geneLocation>
<keyword evidence="3" id="KW-0560">Oxidoreductase</keyword>
<evidence type="ECO:0000256" key="1">
    <source>
        <dbReference type="ARBA" id="ARBA00004196"/>
    </source>
</evidence>
<dbReference type="Pfam" id="PF03150">
    <property type="entry name" value="CCP_MauG"/>
    <property type="match status" value="1"/>
</dbReference>
<reference evidence="5" key="1">
    <citation type="submission" date="2007-04" db="EMBL/GenBank/DDBJ databases">
        <title>Complete sequence of plasmid pRSPA02 of Rhodobacter sphaeroides ATCC 17025.</title>
        <authorList>
            <consortium name="US DOE Joint Genome Institute"/>
            <person name="Copeland A."/>
            <person name="Lucas S."/>
            <person name="Lapidus A."/>
            <person name="Barry K."/>
            <person name="Detter J.C."/>
            <person name="Glavina del Rio T."/>
            <person name="Hammon N."/>
            <person name="Israni S."/>
            <person name="Dalin E."/>
            <person name="Tice H."/>
            <person name="Pitluck S."/>
            <person name="Chertkov O."/>
            <person name="Brettin T."/>
            <person name="Bruce D."/>
            <person name="Han C."/>
            <person name="Schmutz J."/>
            <person name="Larimer F."/>
            <person name="Land M."/>
            <person name="Hauser L."/>
            <person name="Kyrpides N."/>
            <person name="Kim E."/>
            <person name="Richardson P."/>
            <person name="Mackenzie C."/>
            <person name="Choudhary M."/>
            <person name="Donohue T.J."/>
            <person name="Kaplan S."/>
        </authorList>
    </citation>
    <scope>NUCLEOTIDE SEQUENCE [LARGE SCALE GENOMIC DNA]</scope>
    <source>
        <strain evidence="5">ATCC 17025</strain>
        <plasmid evidence="5">pRSPA02</plasmid>
    </source>
</reference>
<dbReference type="Gene3D" id="1.10.760.10">
    <property type="entry name" value="Cytochrome c-like domain"/>
    <property type="match status" value="1"/>
</dbReference>
<evidence type="ECO:0000256" key="2">
    <source>
        <dbReference type="ARBA" id="ARBA00022729"/>
    </source>
</evidence>
<dbReference type="InterPro" id="IPR036909">
    <property type="entry name" value="Cyt_c-like_dom_sf"/>
</dbReference>
<dbReference type="InterPro" id="IPR051395">
    <property type="entry name" value="Cytochrome_c_Peroxidase/MauG"/>
</dbReference>
<sequence>MGLTLAPPVAADPDFIARALPFVLTEYAVPPPDPSNRWQGNPAAEALGRSLFLDPRLSRSGELSCASCHVTGGRLVPNESWPADADRQFRTVMPVAGAAFQDFFFWDGRKDSLWSQALAPLETTSEHGLTRTEVAARLVRWHGHEVATLTGAALPSVEALEALPPASPVGTRTERRAWRALDPAARSKVTELFVLTGKLIAAFEAGLPPPRSAWDWILTAAQRDASVLAALPAPARRGFDLFTGRARCASFSSFCTISASA</sequence>
<dbReference type="GO" id="GO:0009055">
    <property type="term" value="F:electron transfer activity"/>
    <property type="evidence" value="ECO:0007669"/>
    <property type="project" value="InterPro"/>
</dbReference>
<name>A4WZR8_CERS5</name>
<dbReference type="InterPro" id="IPR004852">
    <property type="entry name" value="Di-haem_cyt_c_peroxidsae"/>
</dbReference>
<dbReference type="GO" id="GO:0020037">
    <property type="term" value="F:heme binding"/>
    <property type="evidence" value="ECO:0007669"/>
    <property type="project" value="InterPro"/>
</dbReference>
<dbReference type="KEGG" id="rsq:Rsph17025_4030"/>
<dbReference type="PANTHER" id="PTHR30600:SF10">
    <property type="entry name" value="BLL6722 PROTEIN"/>
    <property type="match status" value="1"/>
</dbReference>
<dbReference type="BioCyc" id="RSPH349102:G1G8M-4158-MONOMER"/>
<dbReference type="SUPFAM" id="SSF46626">
    <property type="entry name" value="Cytochrome c"/>
    <property type="match status" value="1"/>
</dbReference>
<dbReference type="GO" id="GO:0030313">
    <property type="term" value="C:cell envelope"/>
    <property type="evidence" value="ECO:0007669"/>
    <property type="project" value="UniProtKB-SubCell"/>
</dbReference>
<evidence type="ECO:0000313" key="5">
    <source>
        <dbReference type="EMBL" id="ABP72882.1"/>
    </source>
</evidence>
<dbReference type="AlphaFoldDB" id="A4WZR8"/>
<protein>
    <submittedName>
        <fullName evidence="5">Autotransporter-associated beta strand repeat protein</fullName>
    </submittedName>
</protein>
<gene>
    <name evidence="5" type="ordered locus">Rsph17025_4030</name>
</gene>
<organism evidence="5">
    <name type="scientific">Cereibacter sphaeroides (strain ATCC 17025 / ATH 2.4.3)</name>
    <name type="common">Rhodobacter sphaeroides</name>
    <dbReference type="NCBI Taxonomy" id="349102"/>
    <lineage>
        <taxon>Bacteria</taxon>
        <taxon>Pseudomonadati</taxon>
        <taxon>Pseudomonadota</taxon>
        <taxon>Alphaproteobacteria</taxon>
        <taxon>Rhodobacterales</taxon>
        <taxon>Paracoccaceae</taxon>
        <taxon>Cereibacter</taxon>
    </lineage>
</organism>
<dbReference type="GO" id="GO:0004130">
    <property type="term" value="F:cytochrome-c peroxidase activity"/>
    <property type="evidence" value="ECO:0007669"/>
    <property type="project" value="TreeGrafter"/>
</dbReference>
<dbReference type="EMBL" id="CP000663">
    <property type="protein sequence ID" value="ABP72882.1"/>
    <property type="molecule type" value="Genomic_DNA"/>
</dbReference>
<keyword evidence="5" id="KW-0614">Plasmid</keyword>
<dbReference type="PANTHER" id="PTHR30600">
    <property type="entry name" value="CYTOCHROME C PEROXIDASE-RELATED"/>
    <property type="match status" value="1"/>
</dbReference>
<comment type="subcellular location">
    <subcellularLocation>
        <location evidence="1">Cell envelope</location>
    </subcellularLocation>
</comment>
<proteinExistence type="predicted"/>
<evidence type="ECO:0000256" key="3">
    <source>
        <dbReference type="ARBA" id="ARBA00023002"/>
    </source>
</evidence>
<accession>A4WZR8</accession>
<feature type="domain" description="Di-haem cytochrome c peroxidase" evidence="4">
    <location>
        <begin position="43"/>
        <end position="140"/>
    </location>
</feature>